<protein>
    <recommendedName>
        <fullName evidence="2">Lipoprotein</fullName>
    </recommendedName>
</protein>
<dbReference type="AlphaFoldDB" id="A0A3B0RAC3"/>
<dbReference type="PROSITE" id="PS51257">
    <property type="entry name" value="PROKAR_LIPOPROTEIN"/>
    <property type="match status" value="1"/>
</dbReference>
<gene>
    <name evidence="1" type="ORF">MNBD_BACTEROID02-1112</name>
</gene>
<sequence length="207" mass="24788">MKSKILIIPLVLLFISCGIGPKNLNGFSVYKYPIKDKNINFIKLQGAYIKTGEVSKGATIRDAIKFNKDGHCFITIVDKGFWENKHFWKDYDLYFPSDPIEYSYNFDSEYKIVNDIITIQYFVSRGDAFYSKYIIEEKYKTLNDSTLYRYEWTTYKGDLFDKEKDINYVSDTLIFFHESSVNFKTKRKWYENKKWYIENLHNSRKNQ</sequence>
<proteinExistence type="predicted"/>
<evidence type="ECO:0000313" key="1">
    <source>
        <dbReference type="EMBL" id="VAV85956.1"/>
    </source>
</evidence>
<reference evidence="1" key="1">
    <citation type="submission" date="2018-06" db="EMBL/GenBank/DDBJ databases">
        <authorList>
            <person name="Zhirakovskaya E."/>
        </authorList>
    </citation>
    <scope>NUCLEOTIDE SEQUENCE</scope>
</reference>
<accession>A0A3B0RAC3</accession>
<dbReference type="EMBL" id="UOEB01000268">
    <property type="protein sequence ID" value="VAV85956.1"/>
    <property type="molecule type" value="Genomic_DNA"/>
</dbReference>
<organism evidence="1">
    <name type="scientific">hydrothermal vent metagenome</name>
    <dbReference type="NCBI Taxonomy" id="652676"/>
    <lineage>
        <taxon>unclassified sequences</taxon>
        <taxon>metagenomes</taxon>
        <taxon>ecological metagenomes</taxon>
    </lineage>
</organism>
<name>A0A3B0RAC3_9ZZZZ</name>
<evidence type="ECO:0008006" key="2">
    <source>
        <dbReference type="Google" id="ProtNLM"/>
    </source>
</evidence>